<comment type="caution">
    <text evidence="2">The sequence shown here is derived from an EMBL/GenBank/DDBJ whole genome shotgun (WGS) entry which is preliminary data.</text>
</comment>
<name>A0A084SN09_9BACT</name>
<organism evidence="2 3">
    <name type="scientific">Archangium violaceum Cb vi76</name>
    <dbReference type="NCBI Taxonomy" id="1406225"/>
    <lineage>
        <taxon>Bacteria</taxon>
        <taxon>Pseudomonadati</taxon>
        <taxon>Myxococcota</taxon>
        <taxon>Myxococcia</taxon>
        <taxon>Myxococcales</taxon>
        <taxon>Cystobacterineae</taxon>
        <taxon>Archangiaceae</taxon>
        <taxon>Archangium</taxon>
    </lineage>
</organism>
<dbReference type="InterPro" id="IPR011006">
    <property type="entry name" value="CheY-like_superfamily"/>
</dbReference>
<feature type="domain" description="Type II secretion system protein GspE N-terminal" evidence="1">
    <location>
        <begin position="61"/>
        <end position="151"/>
    </location>
</feature>
<dbReference type="InterPro" id="IPR007831">
    <property type="entry name" value="T2SS_GspE_N"/>
</dbReference>
<dbReference type="RefSeq" id="WP_043403886.1">
    <property type="nucleotide sequence ID" value="NZ_JPMI01000232.1"/>
</dbReference>
<dbReference type="SUPFAM" id="SSF160246">
    <property type="entry name" value="EspE N-terminal domain-like"/>
    <property type="match status" value="1"/>
</dbReference>
<accession>A0A084SN09</accession>
<dbReference type="SUPFAM" id="SSF52172">
    <property type="entry name" value="CheY-like"/>
    <property type="match status" value="1"/>
</dbReference>
<gene>
    <name evidence="2" type="ORF">Q664_32410</name>
</gene>
<dbReference type="InterPro" id="IPR037257">
    <property type="entry name" value="T2SS_E_N_sf"/>
</dbReference>
<proteinExistence type="predicted"/>
<dbReference type="Pfam" id="PF05157">
    <property type="entry name" value="MshEN"/>
    <property type="match status" value="1"/>
</dbReference>
<dbReference type="Gene3D" id="3.30.300.160">
    <property type="entry name" value="Type II secretion system, protein E, N-terminal domain"/>
    <property type="match status" value="1"/>
</dbReference>
<dbReference type="EMBL" id="JPMI01000232">
    <property type="protein sequence ID" value="KFA89844.1"/>
    <property type="molecule type" value="Genomic_DNA"/>
</dbReference>
<reference evidence="2 3" key="1">
    <citation type="submission" date="2014-07" db="EMBL/GenBank/DDBJ databases">
        <title>Draft Genome Sequence of Gephyronic Acid Producer, Cystobacter violaceus Strain Cb vi76.</title>
        <authorList>
            <person name="Stevens D.C."/>
            <person name="Young J."/>
            <person name="Carmichael R."/>
            <person name="Tan J."/>
            <person name="Taylor R.E."/>
        </authorList>
    </citation>
    <scope>NUCLEOTIDE SEQUENCE [LARGE SCALE GENOMIC DNA]</scope>
    <source>
        <strain evidence="2 3">Cb vi76</strain>
    </source>
</reference>
<evidence type="ECO:0000313" key="3">
    <source>
        <dbReference type="Proteomes" id="UP000028547"/>
    </source>
</evidence>
<dbReference type="Proteomes" id="UP000028547">
    <property type="component" value="Unassembled WGS sequence"/>
</dbReference>
<evidence type="ECO:0000259" key="1">
    <source>
        <dbReference type="Pfam" id="PF05157"/>
    </source>
</evidence>
<sequence length="287" mass="30706">MQLGSKRMLGEILMELGLIDRAQLRLGLVHHHETRVPLGRALVREGLCTEDEVLRALSLQLGLPAIDLDREPLDPKLTRLVPKRIAQKYRVVPLRLEKGERVVLHVALPAPASLEALDAVRAVSGKPRVEPHLASDTALGHALAALYGLQDDVTEPAFGTTGSSGPDSPLLLYAWPPVTATLITRALARHGLRSKVATPLEVMHSTSSDIVFAPVQAMEGLLAGEARIAGALLLSGSSTDEDLERAHQIGAKGYVANPLDGELLLRAIRRLRSTPGDTSQPLSGPNG</sequence>
<dbReference type="AlphaFoldDB" id="A0A084SN09"/>
<protein>
    <submittedName>
        <fullName evidence="2">General secretion pathway protein GspE</fullName>
    </submittedName>
</protein>
<evidence type="ECO:0000313" key="2">
    <source>
        <dbReference type="EMBL" id="KFA89844.1"/>
    </source>
</evidence>